<evidence type="ECO:0000256" key="3">
    <source>
        <dbReference type="ARBA" id="ARBA00023163"/>
    </source>
</evidence>
<keyword evidence="1" id="KW-0805">Transcription regulation</keyword>
<dbReference type="EMBL" id="JACHNU010000001">
    <property type="protein sequence ID" value="MBB4661300.1"/>
    <property type="molecule type" value="Genomic_DNA"/>
</dbReference>
<dbReference type="Gene3D" id="1.10.10.10">
    <property type="entry name" value="Winged helix-like DNA-binding domain superfamily/Winged helix DNA-binding domain"/>
    <property type="match status" value="1"/>
</dbReference>
<dbReference type="PANTHER" id="PTHR30154:SF54">
    <property type="entry name" value="POSSIBLE TRANSCRIPTIONAL REGULATORY PROTEIN (PROBABLY LRP_ASNC-FAMILY)"/>
    <property type="match status" value="1"/>
</dbReference>
<evidence type="ECO:0000313" key="6">
    <source>
        <dbReference type="Proteomes" id="UP000585272"/>
    </source>
</evidence>
<dbReference type="InterPro" id="IPR000485">
    <property type="entry name" value="AsnC-type_HTH_dom"/>
</dbReference>
<dbReference type="InterPro" id="IPR019887">
    <property type="entry name" value="Tscrpt_reg_AsnC/Lrp_C"/>
</dbReference>
<dbReference type="SMART" id="SM00344">
    <property type="entry name" value="HTH_ASNC"/>
    <property type="match status" value="1"/>
</dbReference>
<sequence length="163" mass="17459">MSPNVVASPLAPSDPLDPIDRRIVELLVADARMPNARLAEAVGVAPSTCLARVRALIERGVIRGFHAEVDPAALGRPLQAMIAVRLSVHSREQIESFTAHVRALPAVLTLFHMTGGDDYLLRVAAADPGDLREFVVEHLASHPSVAHAETNLVYEVVRGVGVV</sequence>
<evidence type="ECO:0000256" key="1">
    <source>
        <dbReference type="ARBA" id="ARBA00023015"/>
    </source>
</evidence>
<dbReference type="GO" id="GO:0043200">
    <property type="term" value="P:response to amino acid"/>
    <property type="evidence" value="ECO:0007669"/>
    <property type="project" value="TreeGrafter"/>
</dbReference>
<dbReference type="CDD" id="cd00090">
    <property type="entry name" value="HTH_ARSR"/>
    <property type="match status" value="1"/>
</dbReference>
<gene>
    <name evidence="5" type="ORF">BDZ31_000873</name>
</gene>
<dbReference type="InterPro" id="IPR036390">
    <property type="entry name" value="WH_DNA-bd_sf"/>
</dbReference>
<organism evidence="5 6">
    <name type="scientific">Conexibacter arvalis</name>
    <dbReference type="NCBI Taxonomy" id="912552"/>
    <lineage>
        <taxon>Bacteria</taxon>
        <taxon>Bacillati</taxon>
        <taxon>Actinomycetota</taxon>
        <taxon>Thermoleophilia</taxon>
        <taxon>Solirubrobacterales</taxon>
        <taxon>Conexibacteraceae</taxon>
        <taxon>Conexibacter</taxon>
    </lineage>
</organism>
<reference evidence="5 6" key="1">
    <citation type="submission" date="2020-08" db="EMBL/GenBank/DDBJ databases">
        <title>Genomic Encyclopedia of Archaeal and Bacterial Type Strains, Phase II (KMG-II): from individual species to whole genera.</title>
        <authorList>
            <person name="Goeker M."/>
        </authorList>
    </citation>
    <scope>NUCLEOTIDE SEQUENCE [LARGE SCALE GENOMIC DNA]</scope>
    <source>
        <strain evidence="5 6">DSM 23288</strain>
    </source>
</reference>
<dbReference type="Gene3D" id="3.30.70.920">
    <property type="match status" value="1"/>
</dbReference>
<dbReference type="Pfam" id="PF13404">
    <property type="entry name" value="HTH_AsnC-type"/>
    <property type="match status" value="1"/>
</dbReference>
<dbReference type="InterPro" id="IPR011991">
    <property type="entry name" value="ArsR-like_HTH"/>
</dbReference>
<evidence type="ECO:0000256" key="2">
    <source>
        <dbReference type="ARBA" id="ARBA00023125"/>
    </source>
</evidence>
<protein>
    <submittedName>
        <fullName evidence="5">DNA-binding Lrp family transcriptional regulator</fullName>
    </submittedName>
</protein>
<feature type="domain" description="HTH asnC-type" evidence="4">
    <location>
        <begin position="16"/>
        <end position="77"/>
    </location>
</feature>
<dbReference type="PROSITE" id="PS50956">
    <property type="entry name" value="HTH_ASNC_2"/>
    <property type="match status" value="1"/>
</dbReference>
<name>A0A840IBI7_9ACTN</name>
<dbReference type="SUPFAM" id="SSF46785">
    <property type="entry name" value="Winged helix' DNA-binding domain"/>
    <property type="match status" value="1"/>
</dbReference>
<proteinExistence type="predicted"/>
<dbReference type="Proteomes" id="UP000585272">
    <property type="component" value="Unassembled WGS sequence"/>
</dbReference>
<dbReference type="GO" id="GO:0005829">
    <property type="term" value="C:cytosol"/>
    <property type="evidence" value="ECO:0007669"/>
    <property type="project" value="TreeGrafter"/>
</dbReference>
<comment type="caution">
    <text evidence="5">The sequence shown here is derived from an EMBL/GenBank/DDBJ whole genome shotgun (WGS) entry which is preliminary data.</text>
</comment>
<accession>A0A840IBI7</accession>
<dbReference type="Pfam" id="PF01037">
    <property type="entry name" value="AsnC_trans_reg"/>
    <property type="match status" value="1"/>
</dbReference>
<keyword evidence="3" id="KW-0804">Transcription</keyword>
<dbReference type="RefSeq" id="WP_183339347.1">
    <property type="nucleotide sequence ID" value="NZ_JACHNU010000001.1"/>
</dbReference>
<dbReference type="PRINTS" id="PR00033">
    <property type="entry name" value="HTHASNC"/>
</dbReference>
<dbReference type="InterPro" id="IPR019888">
    <property type="entry name" value="Tscrpt_reg_AsnC-like"/>
</dbReference>
<dbReference type="PANTHER" id="PTHR30154">
    <property type="entry name" value="LEUCINE-RESPONSIVE REGULATORY PROTEIN"/>
    <property type="match status" value="1"/>
</dbReference>
<dbReference type="SUPFAM" id="SSF54909">
    <property type="entry name" value="Dimeric alpha+beta barrel"/>
    <property type="match status" value="1"/>
</dbReference>
<dbReference type="InterPro" id="IPR036388">
    <property type="entry name" value="WH-like_DNA-bd_sf"/>
</dbReference>
<keyword evidence="2 5" id="KW-0238">DNA-binding</keyword>
<keyword evidence="6" id="KW-1185">Reference proteome</keyword>
<dbReference type="InterPro" id="IPR011008">
    <property type="entry name" value="Dimeric_a/b-barrel"/>
</dbReference>
<dbReference type="GO" id="GO:0043565">
    <property type="term" value="F:sequence-specific DNA binding"/>
    <property type="evidence" value="ECO:0007669"/>
    <property type="project" value="InterPro"/>
</dbReference>
<evidence type="ECO:0000313" key="5">
    <source>
        <dbReference type="EMBL" id="MBB4661300.1"/>
    </source>
</evidence>
<evidence type="ECO:0000259" key="4">
    <source>
        <dbReference type="PROSITE" id="PS50956"/>
    </source>
</evidence>
<dbReference type="AlphaFoldDB" id="A0A840IBI7"/>